<name>A0ABX0Q7U7_9GAMM</name>
<evidence type="ECO:0000313" key="1">
    <source>
        <dbReference type="EMBL" id="NID06625.1"/>
    </source>
</evidence>
<gene>
    <name evidence="1" type="ORF">HBF26_17150</name>
</gene>
<keyword evidence="2" id="KW-1185">Reference proteome</keyword>
<accession>A0ABX0Q7U7</accession>
<dbReference type="Proteomes" id="UP001429601">
    <property type="component" value="Unassembled WGS sequence"/>
</dbReference>
<organism evidence="1 2">
    <name type="scientific">Luteibacter jiangsuensis</name>
    <dbReference type="NCBI Taxonomy" id="637577"/>
    <lineage>
        <taxon>Bacteria</taxon>
        <taxon>Pseudomonadati</taxon>
        <taxon>Pseudomonadota</taxon>
        <taxon>Gammaproteobacteria</taxon>
        <taxon>Lysobacterales</taxon>
        <taxon>Rhodanobacteraceae</taxon>
        <taxon>Luteibacter</taxon>
    </lineage>
</organism>
<dbReference type="InterPro" id="IPR010982">
    <property type="entry name" value="Lambda_DNA-bd_dom_sf"/>
</dbReference>
<dbReference type="SUPFAM" id="SSF47413">
    <property type="entry name" value="lambda repressor-like DNA-binding domains"/>
    <property type="match status" value="1"/>
</dbReference>
<dbReference type="EMBL" id="JAAQQR010000010">
    <property type="protein sequence ID" value="NID06625.1"/>
    <property type="molecule type" value="Genomic_DNA"/>
</dbReference>
<evidence type="ECO:0000313" key="2">
    <source>
        <dbReference type="Proteomes" id="UP001429601"/>
    </source>
</evidence>
<comment type="caution">
    <text evidence="1">The sequence shown here is derived from an EMBL/GenBank/DDBJ whole genome shotgun (WGS) entry which is preliminary data.</text>
</comment>
<protein>
    <submittedName>
        <fullName evidence="1">Helix-turn-helix transcriptional regulator</fullName>
    </submittedName>
</protein>
<dbReference type="CDD" id="cd00093">
    <property type="entry name" value="HTH_XRE"/>
    <property type="match status" value="1"/>
</dbReference>
<sequence>MKPWSERIADLQNDGWSLTALASAIGCSPQALSDIKQGRSQEPRGMAAVRLHHLHLSGAKPPVDPVPAGKVA</sequence>
<reference evidence="1 2" key="1">
    <citation type="journal article" date="2011" name="Curr. Microbiol.">
        <title>Luteibacter jiangsuensis sp. nov.: a methamidophos-degrading bacterium isolated from a methamidophos-manufacturing factory.</title>
        <authorList>
            <person name="Wang L."/>
            <person name="Wang G.L."/>
            <person name="Li S.P."/>
            <person name="Jiang J.D."/>
        </authorList>
    </citation>
    <scope>NUCLEOTIDE SEQUENCE [LARGE SCALE GENOMIC DNA]</scope>
    <source>
        <strain evidence="1 2">CGMCC 1.10133</strain>
    </source>
</reference>
<dbReference type="RefSeq" id="WP_167023503.1">
    <property type="nucleotide sequence ID" value="NZ_JAAQQR010000010.1"/>
</dbReference>
<dbReference type="InterPro" id="IPR001387">
    <property type="entry name" value="Cro/C1-type_HTH"/>
</dbReference>
<dbReference type="PROSITE" id="PS51257">
    <property type="entry name" value="PROKAR_LIPOPROTEIN"/>
    <property type="match status" value="1"/>
</dbReference>
<proteinExistence type="predicted"/>